<sequence>MEVYVAQPKTRFLIVSLQIRRHQPTRAMVCDNDCRTPEDVSLRLLEQNKSQRLEKLAPLTAPLCVRKLLGSSPYTLTRPETWPSRALKGEIAQRLERERTDRKVRGSNPASASRLLLSRLGQPGSIPALVLPSGGMAARHRKGATAERFFSF</sequence>
<proteinExistence type="predicted"/>
<accession>A0A419PLR2</accession>
<dbReference type="EMBL" id="NIRI02000056">
    <property type="protein sequence ID" value="KAG5442938.1"/>
    <property type="molecule type" value="Genomic_DNA"/>
</dbReference>
<protein>
    <submittedName>
        <fullName evidence="1">Uncharacterized protein</fullName>
    </submittedName>
</protein>
<organism evidence="1 2">
    <name type="scientific">Clonorchis sinensis</name>
    <name type="common">Chinese liver fluke</name>
    <dbReference type="NCBI Taxonomy" id="79923"/>
    <lineage>
        <taxon>Eukaryota</taxon>
        <taxon>Metazoa</taxon>
        <taxon>Spiralia</taxon>
        <taxon>Lophotrochozoa</taxon>
        <taxon>Platyhelminthes</taxon>
        <taxon>Trematoda</taxon>
        <taxon>Digenea</taxon>
        <taxon>Opisthorchiida</taxon>
        <taxon>Opisthorchiata</taxon>
        <taxon>Opisthorchiidae</taxon>
        <taxon>Clonorchis</taxon>
    </lineage>
</organism>
<comment type="caution">
    <text evidence="1">The sequence shown here is derived from an EMBL/GenBank/DDBJ whole genome shotgun (WGS) entry which is preliminary data.</text>
</comment>
<reference evidence="1 2" key="2">
    <citation type="journal article" date="2021" name="Genomics">
        <title>High-quality reference genome for Clonorchis sinensis.</title>
        <authorList>
            <person name="Young N.D."/>
            <person name="Stroehlein A.J."/>
            <person name="Kinkar L."/>
            <person name="Wang T."/>
            <person name="Sohn W.M."/>
            <person name="Chang B.C.H."/>
            <person name="Kaur P."/>
            <person name="Weisz D."/>
            <person name="Dudchenko O."/>
            <person name="Aiden E.L."/>
            <person name="Korhonen P.K."/>
            <person name="Gasser R.B."/>
        </authorList>
    </citation>
    <scope>NUCLEOTIDE SEQUENCE [LARGE SCALE GENOMIC DNA]</scope>
    <source>
        <strain evidence="1">Cs-k2</strain>
    </source>
</reference>
<name>A0A419PLR2_CLOSI</name>
<keyword evidence="2" id="KW-1185">Reference proteome</keyword>
<evidence type="ECO:0000313" key="1">
    <source>
        <dbReference type="EMBL" id="KAG5442938.1"/>
    </source>
</evidence>
<reference evidence="1 2" key="1">
    <citation type="journal article" date="2018" name="Biotechnol. Adv.">
        <title>Improved genomic resources and new bioinformatic workflow for the carcinogenic parasite Clonorchis sinensis: Biotechnological implications.</title>
        <authorList>
            <person name="Wang D."/>
            <person name="Korhonen P.K."/>
            <person name="Gasser R.B."/>
            <person name="Young N.D."/>
        </authorList>
    </citation>
    <scope>NUCLEOTIDE SEQUENCE [LARGE SCALE GENOMIC DNA]</scope>
    <source>
        <strain evidence="1">Cs-k2</strain>
    </source>
</reference>
<gene>
    <name evidence="1" type="ORF">CSKR_104781</name>
</gene>
<dbReference type="InParanoid" id="A0A419PLR2"/>
<dbReference type="AlphaFoldDB" id="A0A419PLR2"/>
<dbReference type="Proteomes" id="UP000286415">
    <property type="component" value="Unassembled WGS sequence"/>
</dbReference>
<evidence type="ECO:0000313" key="2">
    <source>
        <dbReference type="Proteomes" id="UP000286415"/>
    </source>
</evidence>